<reference evidence="4 5" key="1">
    <citation type="submission" date="2017-08" db="EMBL/GenBank/DDBJ databases">
        <title>Pusillimonas indicus sp. nov., a member of the family Alcaligenaceae isolated from surface seawater.</title>
        <authorList>
            <person name="Li J."/>
        </authorList>
    </citation>
    <scope>NUCLEOTIDE SEQUENCE [LARGE SCALE GENOMIC DNA]</scope>
    <source>
        <strain evidence="2 5">17-4A</strain>
        <strain evidence="3 4">L52-1-41</strain>
    </source>
</reference>
<keyword evidence="1" id="KW-0812">Transmembrane</keyword>
<proteinExistence type="predicted"/>
<evidence type="ECO:0000313" key="4">
    <source>
        <dbReference type="Proteomes" id="UP000266206"/>
    </source>
</evidence>
<dbReference type="Proteomes" id="UP000266206">
    <property type="component" value="Unassembled WGS sequence"/>
</dbReference>
<dbReference type="RefSeq" id="WP_119440984.1">
    <property type="nucleotide sequence ID" value="NZ_CP170494.1"/>
</dbReference>
<dbReference type="Proteomes" id="UP000266483">
    <property type="component" value="Unassembled WGS sequence"/>
</dbReference>
<keyword evidence="1" id="KW-0472">Membrane</keyword>
<feature type="transmembrane region" description="Helical" evidence="1">
    <location>
        <begin position="12"/>
        <end position="31"/>
    </location>
</feature>
<keyword evidence="1" id="KW-1133">Transmembrane helix</keyword>
<keyword evidence="5" id="KW-1185">Reference proteome</keyword>
<dbReference type="OrthoDB" id="8595906at2"/>
<evidence type="ECO:0000256" key="1">
    <source>
        <dbReference type="SAM" id="Phobius"/>
    </source>
</evidence>
<dbReference type="AlphaFoldDB" id="A0A3A1YLV5"/>
<dbReference type="EMBL" id="NQOU01000001">
    <property type="protein sequence ID" value="RII84181.1"/>
    <property type="molecule type" value="Genomic_DNA"/>
</dbReference>
<accession>A0A3A1YLV5</accession>
<comment type="caution">
    <text evidence="3">The sequence shown here is derived from an EMBL/GenBank/DDBJ whole genome shotgun (WGS) entry which is preliminary data.</text>
</comment>
<sequence>MMEGNMYGHTMWGGHWLWMLVFAIVAIIPAWRICQRIGYPGALGLLIVIPLVNLFLLYFLAFSEWQANWNGKSGE</sequence>
<name>A0A3A1YLV5_9BURK</name>
<feature type="transmembrane region" description="Helical" evidence="1">
    <location>
        <begin position="43"/>
        <end position="62"/>
    </location>
</feature>
<gene>
    <name evidence="2" type="ORF">CJO09_02850</name>
    <name evidence="3" type="ORF">CJP73_14890</name>
</gene>
<dbReference type="EMBL" id="NQYH01000018">
    <property type="protein sequence ID" value="RIY39273.1"/>
    <property type="molecule type" value="Genomic_DNA"/>
</dbReference>
<evidence type="ECO:0000313" key="3">
    <source>
        <dbReference type="EMBL" id="RIY39273.1"/>
    </source>
</evidence>
<evidence type="ECO:0000313" key="2">
    <source>
        <dbReference type="EMBL" id="RII84181.1"/>
    </source>
</evidence>
<evidence type="ECO:0008006" key="6">
    <source>
        <dbReference type="Google" id="ProtNLM"/>
    </source>
</evidence>
<evidence type="ECO:0000313" key="5">
    <source>
        <dbReference type="Proteomes" id="UP000266483"/>
    </source>
</evidence>
<organism evidence="3 4">
    <name type="scientific">Neopusillimonas maritima</name>
    <dbReference type="NCBI Taxonomy" id="2026239"/>
    <lineage>
        <taxon>Bacteria</taxon>
        <taxon>Pseudomonadati</taxon>
        <taxon>Pseudomonadota</taxon>
        <taxon>Betaproteobacteria</taxon>
        <taxon>Burkholderiales</taxon>
        <taxon>Alcaligenaceae</taxon>
        <taxon>Neopusillimonas</taxon>
    </lineage>
</organism>
<protein>
    <recommendedName>
        <fullName evidence="6">DUF805 domain-containing protein</fullName>
    </recommendedName>
</protein>